<feature type="region of interest" description="Disordered" evidence="2">
    <location>
        <begin position="453"/>
        <end position="484"/>
    </location>
</feature>
<evidence type="ECO:0000256" key="2">
    <source>
        <dbReference type="SAM" id="MobiDB-lite"/>
    </source>
</evidence>
<organism evidence="3 4">
    <name type="scientific">Clavelina lepadiformis</name>
    <name type="common">Light-bulb sea squirt</name>
    <name type="synonym">Ascidia lepadiformis</name>
    <dbReference type="NCBI Taxonomy" id="159417"/>
    <lineage>
        <taxon>Eukaryota</taxon>
        <taxon>Metazoa</taxon>
        <taxon>Chordata</taxon>
        <taxon>Tunicata</taxon>
        <taxon>Ascidiacea</taxon>
        <taxon>Aplousobranchia</taxon>
        <taxon>Clavelinidae</taxon>
        <taxon>Clavelina</taxon>
    </lineage>
</organism>
<feature type="compositionally biased region" description="Low complexity" evidence="2">
    <location>
        <begin position="99"/>
        <end position="112"/>
    </location>
</feature>
<feature type="compositionally biased region" description="Polar residues" evidence="2">
    <location>
        <begin position="455"/>
        <end position="474"/>
    </location>
</feature>
<feature type="compositionally biased region" description="Basic and acidic residues" evidence="2">
    <location>
        <begin position="543"/>
        <end position="553"/>
    </location>
</feature>
<gene>
    <name evidence="3" type="ORF">CVLEPA_LOCUS10621</name>
</gene>
<keyword evidence="4" id="KW-1185">Reference proteome</keyword>
<feature type="compositionally biased region" description="Polar residues" evidence="2">
    <location>
        <begin position="89"/>
        <end position="98"/>
    </location>
</feature>
<feature type="compositionally biased region" description="Basic and acidic residues" evidence="2">
    <location>
        <begin position="587"/>
        <end position="600"/>
    </location>
</feature>
<protein>
    <submittedName>
        <fullName evidence="3">Uncharacterized protein</fullName>
    </submittedName>
</protein>
<feature type="region of interest" description="Disordered" evidence="2">
    <location>
        <begin position="540"/>
        <end position="600"/>
    </location>
</feature>
<evidence type="ECO:0000313" key="3">
    <source>
        <dbReference type="EMBL" id="CAK8680361.1"/>
    </source>
</evidence>
<feature type="region of interest" description="Disordered" evidence="2">
    <location>
        <begin position="751"/>
        <end position="783"/>
    </location>
</feature>
<proteinExistence type="predicted"/>
<reference evidence="3 4" key="1">
    <citation type="submission" date="2024-02" db="EMBL/GenBank/DDBJ databases">
        <authorList>
            <person name="Daric V."/>
            <person name="Darras S."/>
        </authorList>
    </citation>
    <scope>NUCLEOTIDE SEQUENCE [LARGE SCALE GENOMIC DNA]</scope>
</reference>
<feature type="compositionally biased region" description="Polar residues" evidence="2">
    <location>
        <begin position="759"/>
        <end position="783"/>
    </location>
</feature>
<feature type="region of interest" description="Disordered" evidence="2">
    <location>
        <begin position="1"/>
        <end position="114"/>
    </location>
</feature>
<feature type="compositionally biased region" description="Low complexity" evidence="2">
    <location>
        <begin position="30"/>
        <end position="43"/>
    </location>
</feature>
<sequence>MTRLVDKDGSPPHYYKLNLNQESLPPGPTSPRSTDDSNSSSLSKYPARRSWFDDATANSLERRRKKSKSASDSHKSGFCRTLPRGIKLGSSSTNLDAKSTSSTSTLSNSARSYHGSDVSTCDSINLALNNSLPRSGLRGVIWNSTSNSSSVSSFLSQSDAGEYITKEKDSSLHGQFHNRNQSSEEWRSSSSTVSDAAQRGDLHVIKKLTSLRSNYEQGSFTAPTILQVEQQEKEKEITEKLVKTMRELKDIADVARIIDDVDDEEWLLVFIGELEVHLNDLIKLDSARSSKFCKEEMKQKETLLRVAMDLIRYLKERSTYVLHRRSSPKFTSLVPDDDENNDCGTLKRLKALANEKPMNFDSMSKWQRKLSSLAGTLDKYLQRLEAKTSKTIDNNPPHNLNKNVSWVTYLGEKEENKTDSSASLPGHNSTSVFGVVNGKIIKLKVQLCESDGSHNETTSDVVCSSPENINNASRDNGRTSKPVYNSKSFGYVEVQENRETNISPNQTSSLNHNTPKSLGPHISKIMEDFSRLYENNDSLSSMKRVDDRKESKHVNAPSTNSQLKILHINDDKPRGRPQRGRSTTLKSDLKKPDDVERDLTKSPIYKSAVIVIPSSDQRHRRGGSLDRKTWKKERDSRRTWNFVASKDDLFQATSPASLTEFQQYISSHNHSINKDAELVVSSPEMSGTHLSKFSMKVGEEHMDTSSEIIEEEIMTPATSYTLKGELEQAVIEKERTPNTICKLSDWQSSRKERYGSDDYGSSTSQGYSSDISSRLQPTLKTSSTQCSIISNERMKKAEEELVKLKKSSSFLRRGITEAREERDDKDRRIAILESRIQRMKKNIEEGRTERGSVEVELERMRRIRNQERRDAHIEVEEMQNRLTDVEDQLARQERHVSGLQQQLEELNEEKQRTEKRSHQLESENLIMELKIRDLTIELMGEKRLNRRLQADNVKMEEELAQVRDEAAALKFGNKKDYKDSCCQTDEICMTDEASATEDQNKDRICQLEEENESLSTENEILRATLENEKKVSDAATDCFRQQIEYLSNEVSLQQESARTQKVQYESEIDRLLASRSTNRSTPSLEDSIDVEVTSLRSQLTYHESLTRTLYVENERLRQERDELKLEHEQEEIISITPYIPTPQNATSQEFGCQVEDRGYTRMRAFDFYAQEAYRDALRLNERGRHLQHETLHQSMRTRRLEVDVVNKASKFSKPELV</sequence>
<dbReference type="EMBL" id="CAWYQH010000068">
    <property type="protein sequence ID" value="CAK8680361.1"/>
    <property type="molecule type" value="Genomic_DNA"/>
</dbReference>
<keyword evidence="1" id="KW-0175">Coiled coil</keyword>
<accession>A0ABP0FNV1</accession>
<evidence type="ECO:0000313" key="4">
    <source>
        <dbReference type="Proteomes" id="UP001642483"/>
    </source>
</evidence>
<evidence type="ECO:0000256" key="1">
    <source>
        <dbReference type="SAM" id="Coils"/>
    </source>
</evidence>
<feature type="region of interest" description="Disordered" evidence="2">
    <location>
        <begin position="497"/>
        <end position="521"/>
    </location>
</feature>
<dbReference type="Proteomes" id="UP001642483">
    <property type="component" value="Unassembled WGS sequence"/>
</dbReference>
<feature type="coiled-coil region" evidence="1">
    <location>
        <begin position="1106"/>
        <end position="1133"/>
    </location>
</feature>
<feature type="compositionally biased region" description="Basic and acidic residues" evidence="2">
    <location>
        <begin position="1"/>
        <end position="10"/>
    </location>
</feature>
<comment type="caution">
    <text evidence="3">The sequence shown here is derived from an EMBL/GenBank/DDBJ whole genome shotgun (WGS) entry which is preliminary data.</text>
</comment>
<feature type="coiled-coil region" evidence="1">
    <location>
        <begin position="794"/>
        <end position="965"/>
    </location>
</feature>
<feature type="compositionally biased region" description="Polar residues" evidence="2">
    <location>
        <begin position="500"/>
        <end position="516"/>
    </location>
</feature>
<feature type="region of interest" description="Disordered" evidence="2">
    <location>
        <begin position="167"/>
        <end position="194"/>
    </location>
</feature>
<name>A0ABP0FNV1_CLALP</name>